<sequence length="107" mass="12213">MNGSFVFTYVTEDNGFVHIWDLKGCYKQLEDFLRKNTGKLAVEAIALDPTSRTDYVVVTMVEDWDGVNTYDLKRKISFPSVDKKLSSWWKACAESDDTSNVYLPVTS</sequence>
<dbReference type="HOGENOM" id="CLU_2210896_0_0_1"/>
<dbReference type="EMBL" id="KI912110">
    <property type="protein sequence ID" value="ETS85817.1"/>
    <property type="molecule type" value="Genomic_DNA"/>
</dbReference>
<organism evidence="1 2">
    <name type="scientific">Pestalotiopsis fici (strain W106-1 / CGMCC3.15140)</name>
    <dbReference type="NCBI Taxonomy" id="1229662"/>
    <lineage>
        <taxon>Eukaryota</taxon>
        <taxon>Fungi</taxon>
        <taxon>Dikarya</taxon>
        <taxon>Ascomycota</taxon>
        <taxon>Pezizomycotina</taxon>
        <taxon>Sordariomycetes</taxon>
        <taxon>Xylariomycetidae</taxon>
        <taxon>Amphisphaeriales</taxon>
        <taxon>Sporocadaceae</taxon>
        <taxon>Pestalotiopsis</taxon>
    </lineage>
</organism>
<proteinExistence type="predicted"/>
<evidence type="ECO:0000313" key="2">
    <source>
        <dbReference type="Proteomes" id="UP000030651"/>
    </source>
</evidence>
<dbReference type="Proteomes" id="UP000030651">
    <property type="component" value="Unassembled WGS sequence"/>
</dbReference>
<accession>W3XK30</accession>
<evidence type="ECO:0000313" key="1">
    <source>
        <dbReference type="EMBL" id="ETS85817.1"/>
    </source>
</evidence>
<dbReference type="InParanoid" id="W3XK30"/>
<reference evidence="2" key="1">
    <citation type="journal article" date="2015" name="BMC Genomics">
        <title>Genomic and transcriptomic analysis of the endophytic fungus Pestalotiopsis fici reveals its lifestyle and high potential for synthesis of natural products.</title>
        <authorList>
            <person name="Wang X."/>
            <person name="Zhang X."/>
            <person name="Liu L."/>
            <person name="Xiang M."/>
            <person name="Wang W."/>
            <person name="Sun X."/>
            <person name="Che Y."/>
            <person name="Guo L."/>
            <person name="Liu G."/>
            <person name="Guo L."/>
            <person name="Wang C."/>
            <person name="Yin W.B."/>
            <person name="Stadler M."/>
            <person name="Zhang X."/>
            <person name="Liu X."/>
        </authorList>
    </citation>
    <scope>NUCLEOTIDE SEQUENCE [LARGE SCALE GENOMIC DNA]</scope>
    <source>
        <strain evidence="2">W106-1 / CGMCC3.15140</strain>
    </source>
</reference>
<keyword evidence="2" id="KW-1185">Reference proteome</keyword>
<dbReference type="KEGG" id="pfy:PFICI_03842"/>
<name>W3XK30_PESFW</name>
<dbReference type="GeneID" id="19268855"/>
<dbReference type="AlphaFoldDB" id="W3XK30"/>
<protein>
    <submittedName>
        <fullName evidence="1">Uncharacterized protein</fullName>
    </submittedName>
</protein>
<dbReference type="RefSeq" id="XP_007830614.1">
    <property type="nucleotide sequence ID" value="XM_007832423.1"/>
</dbReference>
<gene>
    <name evidence="1" type="ORF">PFICI_03842</name>
</gene>